<evidence type="ECO:0008006" key="3">
    <source>
        <dbReference type="Google" id="ProtNLM"/>
    </source>
</evidence>
<evidence type="ECO:0000313" key="2">
    <source>
        <dbReference type="Proteomes" id="UP000002866"/>
    </source>
</evidence>
<sequence>MSSQQSPLQETSDVVRASRTLERAFAPSKSSDYLFKKFFNVPITEKCSRERIDAMIHYYTAMNHDLGAHITEVNNFDGAAIWTAPGQHLPAKPTNDPQFNDQFFTQTAICKKNVLPEGMDYYYLFMIGKDLSHPEIRGSARAILTDLTRRADEDNCAVILECISDHAKGVYEHFGFKSYLTYYFGVNEVNQDGLPDPKGTGFKADLMFYHKDGSKVLKGETF</sequence>
<dbReference type="KEGG" id="tbl:TBLA_0A04790"/>
<dbReference type="InterPro" id="IPR016181">
    <property type="entry name" value="Acyl_CoA_acyltransferase"/>
</dbReference>
<proteinExistence type="predicted"/>
<dbReference type="FunCoup" id="I2GVX0">
    <property type="interactions" value="63"/>
</dbReference>
<organism evidence="1 2">
    <name type="scientific">Henningerozyma blattae (strain ATCC 34711 / CBS 6284 / DSM 70876 / NBRC 10599 / NRRL Y-10934 / UCD 77-7)</name>
    <name type="common">Yeast</name>
    <name type="synonym">Tetrapisispora blattae</name>
    <dbReference type="NCBI Taxonomy" id="1071380"/>
    <lineage>
        <taxon>Eukaryota</taxon>
        <taxon>Fungi</taxon>
        <taxon>Dikarya</taxon>
        <taxon>Ascomycota</taxon>
        <taxon>Saccharomycotina</taxon>
        <taxon>Saccharomycetes</taxon>
        <taxon>Saccharomycetales</taxon>
        <taxon>Saccharomycetaceae</taxon>
        <taxon>Henningerozyma</taxon>
    </lineage>
</organism>
<evidence type="ECO:0000313" key="1">
    <source>
        <dbReference type="EMBL" id="CCH58272.1"/>
    </source>
</evidence>
<dbReference type="Proteomes" id="UP000002866">
    <property type="component" value="Chromosome 1"/>
</dbReference>
<dbReference type="EMBL" id="HE806316">
    <property type="protein sequence ID" value="CCH58272.1"/>
    <property type="molecule type" value="Genomic_DNA"/>
</dbReference>
<dbReference type="GeneID" id="14492674"/>
<keyword evidence="2" id="KW-1185">Reference proteome</keyword>
<dbReference type="SUPFAM" id="SSF55729">
    <property type="entry name" value="Acyl-CoA N-acyltransferases (Nat)"/>
    <property type="match status" value="1"/>
</dbReference>
<dbReference type="STRING" id="1071380.I2GVX0"/>
<name>I2GVX0_HENB6</name>
<dbReference type="AlphaFoldDB" id="I2GVX0"/>
<dbReference type="PANTHER" id="PTHR43451:SF1">
    <property type="entry name" value="ACETYLTRANSFERASE"/>
    <property type="match status" value="1"/>
</dbReference>
<dbReference type="OrthoDB" id="410198at2759"/>
<accession>I2GVX0</accession>
<dbReference type="OMA" id="ADEDNCA"/>
<dbReference type="eggNOG" id="ENOG502RYMB">
    <property type="taxonomic scope" value="Eukaryota"/>
</dbReference>
<dbReference type="PANTHER" id="PTHR43451">
    <property type="entry name" value="ACETYLTRANSFERASE (GNAT) FAMILY PROTEIN"/>
    <property type="match status" value="1"/>
</dbReference>
<dbReference type="RefSeq" id="XP_004177791.1">
    <property type="nucleotide sequence ID" value="XM_004177743.1"/>
</dbReference>
<reference evidence="1 2" key="1">
    <citation type="journal article" date="2011" name="Proc. Natl. Acad. Sci. U.S.A.">
        <title>Evolutionary erosion of yeast sex chromosomes by mating-type switching accidents.</title>
        <authorList>
            <person name="Gordon J.L."/>
            <person name="Armisen D."/>
            <person name="Proux-Wera E."/>
            <person name="Oheigeartaigh S.S."/>
            <person name="Byrne K.P."/>
            <person name="Wolfe K.H."/>
        </authorList>
    </citation>
    <scope>NUCLEOTIDE SEQUENCE [LARGE SCALE GENOMIC DNA]</scope>
    <source>
        <strain evidence="2">ATCC 34711 / CBS 6284 / DSM 70876 / NBRC 10599 / NRRL Y-10934 / UCD 77-7</strain>
    </source>
</reference>
<gene>
    <name evidence="1" type="primary">TBLA0A04790</name>
    <name evidence="1" type="ORF">TBLA_0A04790</name>
</gene>
<dbReference type="InParanoid" id="I2GVX0"/>
<protein>
    <recommendedName>
        <fullName evidence="3">N-acetyltransferase domain-containing protein</fullName>
    </recommendedName>
</protein>
<dbReference type="HOGENOM" id="CLU_069195_0_0_1"/>
<dbReference type="InterPro" id="IPR052564">
    <property type="entry name" value="N-acetyltrans/Recomb-assoc"/>
</dbReference>
<dbReference type="Gene3D" id="3.40.630.30">
    <property type="match status" value="1"/>
</dbReference>